<dbReference type="PANTHER" id="PTHR43711">
    <property type="entry name" value="TWO-COMPONENT HISTIDINE KINASE"/>
    <property type="match status" value="1"/>
</dbReference>
<feature type="transmembrane region" description="Helical" evidence="12">
    <location>
        <begin position="270"/>
        <end position="293"/>
    </location>
</feature>
<dbReference type="Gene3D" id="6.10.340.10">
    <property type="match status" value="1"/>
</dbReference>
<gene>
    <name evidence="15" type="ORF">TMPK1_16740</name>
</gene>
<keyword evidence="8" id="KW-0418">Kinase</keyword>
<keyword evidence="9 12" id="KW-1133">Transmembrane helix</keyword>
<dbReference type="InterPro" id="IPR003594">
    <property type="entry name" value="HATPase_dom"/>
</dbReference>
<dbReference type="SMART" id="SM00304">
    <property type="entry name" value="HAMP"/>
    <property type="match status" value="1"/>
</dbReference>
<keyword evidence="7 12" id="KW-0812">Transmembrane</keyword>
<dbReference type="SMART" id="SM00387">
    <property type="entry name" value="HATPase_c"/>
    <property type="match status" value="1"/>
</dbReference>
<dbReference type="InterPro" id="IPR003661">
    <property type="entry name" value="HisK_dim/P_dom"/>
</dbReference>
<evidence type="ECO:0000256" key="9">
    <source>
        <dbReference type="ARBA" id="ARBA00022989"/>
    </source>
</evidence>
<dbReference type="EMBL" id="BOPV01000001">
    <property type="protein sequence ID" value="GIL39437.1"/>
    <property type="molecule type" value="Genomic_DNA"/>
</dbReference>
<dbReference type="Gene3D" id="3.30.565.10">
    <property type="entry name" value="Histidine kinase-like ATPase, C-terminal domain"/>
    <property type="match status" value="1"/>
</dbReference>
<keyword evidence="4" id="KW-1003">Cell membrane</keyword>
<evidence type="ECO:0000256" key="6">
    <source>
        <dbReference type="ARBA" id="ARBA00022679"/>
    </source>
</evidence>
<keyword evidence="10" id="KW-0902">Two-component regulatory system</keyword>
<dbReference type="CDD" id="cd16922">
    <property type="entry name" value="HATPase_EvgS-ArcB-TorS-like"/>
    <property type="match status" value="1"/>
</dbReference>
<evidence type="ECO:0000256" key="7">
    <source>
        <dbReference type="ARBA" id="ARBA00022692"/>
    </source>
</evidence>
<comment type="subcellular location">
    <subcellularLocation>
        <location evidence="2">Cell membrane</location>
        <topology evidence="2">Multi-pass membrane protein</topology>
    </subcellularLocation>
</comment>
<dbReference type="InterPro" id="IPR036890">
    <property type="entry name" value="HATPase_C_sf"/>
</dbReference>
<evidence type="ECO:0000256" key="4">
    <source>
        <dbReference type="ARBA" id="ARBA00022475"/>
    </source>
</evidence>
<reference evidence="15" key="1">
    <citation type="submission" date="2021-02" db="EMBL/GenBank/DDBJ databases">
        <title>Genome sequence of Rhodospirillales sp. strain TMPK1 isolated from soil.</title>
        <authorList>
            <person name="Nakai R."/>
            <person name="Kusada H."/>
            <person name="Tamaki H."/>
        </authorList>
    </citation>
    <scope>NUCLEOTIDE SEQUENCE</scope>
    <source>
        <strain evidence="15">TMPK1</strain>
    </source>
</reference>
<evidence type="ECO:0000256" key="1">
    <source>
        <dbReference type="ARBA" id="ARBA00000085"/>
    </source>
</evidence>
<accession>A0A8S8XDL4</accession>
<evidence type="ECO:0000256" key="3">
    <source>
        <dbReference type="ARBA" id="ARBA00012438"/>
    </source>
</evidence>
<dbReference type="CDD" id="cd12915">
    <property type="entry name" value="PDC2_DGC_like"/>
    <property type="match status" value="1"/>
</dbReference>
<dbReference type="InterPro" id="IPR004358">
    <property type="entry name" value="Sig_transdc_His_kin-like_C"/>
</dbReference>
<dbReference type="SUPFAM" id="SSF158472">
    <property type="entry name" value="HAMP domain-like"/>
    <property type="match status" value="1"/>
</dbReference>
<dbReference type="PANTHER" id="PTHR43711:SF26">
    <property type="entry name" value="SENSOR HISTIDINE KINASE RCSC"/>
    <property type="match status" value="1"/>
</dbReference>
<dbReference type="EC" id="2.7.13.3" evidence="3"/>
<feature type="domain" description="Histidine kinase" evidence="13">
    <location>
        <begin position="355"/>
        <end position="576"/>
    </location>
</feature>
<dbReference type="Gene3D" id="1.10.287.130">
    <property type="match status" value="1"/>
</dbReference>
<dbReference type="CDD" id="cd12914">
    <property type="entry name" value="PDC1_DGC_like"/>
    <property type="match status" value="1"/>
</dbReference>
<dbReference type="CDD" id="cd00082">
    <property type="entry name" value="HisKA"/>
    <property type="match status" value="1"/>
</dbReference>
<evidence type="ECO:0000259" key="14">
    <source>
        <dbReference type="PROSITE" id="PS50885"/>
    </source>
</evidence>
<evidence type="ECO:0000256" key="12">
    <source>
        <dbReference type="SAM" id="Phobius"/>
    </source>
</evidence>
<dbReference type="SMART" id="SM00388">
    <property type="entry name" value="HisKA"/>
    <property type="match status" value="1"/>
</dbReference>
<dbReference type="SUPFAM" id="SSF55874">
    <property type="entry name" value="ATPase domain of HSP90 chaperone/DNA topoisomerase II/histidine kinase"/>
    <property type="match status" value="1"/>
</dbReference>
<evidence type="ECO:0000256" key="2">
    <source>
        <dbReference type="ARBA" id="ARBA00004651"/>
    </source>
</evidence>
<dbReference type="SUPFAM" id="SSF103190">
    <property type="entry name" value="Sensory domain-like"/>
    <property type="match status" value="1"/>
</dbReference>
<dbReference type="PROSITE" id="PS50885">
    <property type="entry name" value="HAMP"/>
    <property type="match status" value="1"/>
</dbReference>
<dbReference type="AlphaFoldDB" id="A0A8S8XDL4"/>
<keyword evidence="6" id="KW-0808">Transferase</keyword>
<feature type="domain" description="HAMP" evidence="14">
    <location>
        <begin position="287"/>
        <end position="340"/>
    </location>
</feature>
<dbReference type="CDD" id="cd06225">
    <property type="entry name" value="HAMP"/>
    <property type="match status" value="1"/>
</dbReference>
<comment type="catalytic activity">
    <reaction evidence="1">
        <text>ATP + protein L-histidine = ADP + protein N-phospho-L-histidine.</text>
        <dbReference type="EC" id="2.7.13.3"/>
    </reaction>
</comment>
<evidence type="ECO:0000256" key="5">
    <source>
        <dbReference type="ARBA" id="ARBA00022553"/>
    </source>
</evidence>
<dbReference type="InterPro" id="IPR050736">
    <property type="entry name" value="Sensor_HK_Regulatory"/>
</dbReference>
<evidence type="ECO:0000259" key="13">
    <source>
        <dbReference type="PROSITE" id="PS50109"/>
    </source>
</evidence>
<dbReference type="SUPFAM" id="SSF47384">
    <property type="entry name" value="Homodimeric domain of signal transducing histidine kinase"/>
    <property type="match status" value="1"/>
</dbReference>
<evidence type="ECO:0000313" key="15">
    <source>
        <dbReference type="EMBL" id="GIL39437.1"/>
    </source>
</evidence>
<dbReference type="InterPro" id="IPR005467">
    <property type="entry name" value="His_kinase_dom"/>
</dbReference>
<dbReference type="Pfam" id="PF00512">
    <property type="entry name" value="HisKA"/>
    <property type="match status" value="1"/>
</dbReference>
<name>A0A8S8XDL4_9PROT</name>
<dbReference type="FunFam" id="3.30.565.10:FF:000006">
    <property type="entry name" value="Sensor histidine kinase WalK"/>
    <property type="match status" value="1"/>
</dbReference>
<dbReference type="PRINTS" id="PR00344">
    <property type="entry name" value="BCTRLSENSOR"/>
</dbReference>
<dbReference type="InterPro" id="IPR003660">
    <property type="entry name" value="HAMP_dom"/>
</dbReference>
<dbReference type="Proteomes" id="UP000681075">
    <property type="component" value="Unassembled WGS sequence"/>
</dbReference>
<keyword evidence="16" id="KW-1185">Reference proteome</keyword>
<evidence type="ECO:0000313" key="16">
    <source>
        <dbReference type="Proteomes" id="UP000681075"/>
    </source>
</evidence>
<proteinExistence type="predicted"/>
<dbReference type="Pfam" id="PF02518">
    <property type="entry name" value="HATPase_c"/>
    <property type="match status" value="1"/>
</dbReference>
<evidence type="ECO:0000256" key="8">
    <source>
        <dbReference type="ARBA" id="ARBA00022777"/>
    </source>
</evidence>
<keyword evidence="5" id="KW-0597">Phosphoprotein</keyword>
<evidence type="ECO:0000256" key="11">
    <source>
        <dbReference type="ARBA" id="ARBA00023136"/>
    </source>
</evidence>
<keyword evidence="11 12" id="KW-0472">Membrane</keyword>
<protein>
    <recommendedName>
        <fullName evidence="3">histidine kinase</fullName>
        <ecNumber evidence="3">2.7.13.3</ecNumber>
    </recommendedName>
</protein>
<sequence length="586" mass="62853">MLLPLVGVMLHFAEFEKDAAIKGAFDDAALMAERGAERQRDIIDAASNLLTVLSRLPQVREAASDVAACSAMLSATSSLYPWISSIFINDPNGEQVCVNDPTIKIGNIGDRAYFKRALEDKQLVVSDLLTGRASRAPRIFAAMPMLNDKVEVSGVIGIGIDVTAMTQVLSIDITNDDDTMAVLLDGQGRLLARAPAGGAMVGDDYSDRPLYQAVKERRSGTAELPALDGSERLFGWRRVGDSSAILAVGILKSDIVARVNQLLYRRMVEIGVAVLIVSAIGLLGGELLVFGPLRELTRTAKRLGAGDSSSRVRLPIAVGEMIQLGHAFNRMAADLGERQAKLIKADRAKSEFLANMSHELRTPLNSVIGFAEIIGSQAMGPVGDASYVEYAEHIRESGRHLLGLINDILDLSKVEAGRMELIEDTVDFGATIRSAVGMMQDQAEKAGVQLHCTVPKRPIAVRADSQRLRQVVLNLISNAIKFTDAGGRVTAEIAIDAESRPTLTIEDTGIGIAADDLPRVMEVFGQVQTQLNRTRSGTGIGLPLTKRLVEMHGGTLDLTSQPGVGTTVTVRFPASRLLDASTQLVA</sequence>
<dbReference type="GO" id="GO:0000155">
    <property type="term" value="F:phosphorelay sensor kinase activity"/>
    <property type="evidence" value="ECO:0007669"/>
    <property type="project" value="InterPro"/>
</dbReference>
<organism evidence="15 16">
    <name type="scientific">Roseiterribacter gracilis</name>
    <dbReference type="NCBI Taxonomy" id="2812848"/>
    <lineage>
        <taxon>Bacteria</taxon>
        <taxon>Pseudomonadati</taxon>
        <taxon>Pseudomonadota</taxon>
        <taxon>Alphaproteobacteria</taxon>
        <taxon>Rhodospirillales</taxon>
        <taxon>Roseiterribacteraceae</taxon>
        <taxon>Roseiterribacter</taxon>
    </lineage>
</organism>
<dbReference type="InterPro" id="IPR033479">
    <property type="entry name" value="dCache_1"/>
</dbReference>
<dbReference type="Gene3D" id="3.30.450.20">
    <property type="entry name" value="PAS domain"/>
    <property type="match status" value="2"/>
</dbReference>
<dbReference type="PROSITE" id="PS50109">
    <property type="entry name" value="HIS_KIN"/>
    <property type="match status" value="1"/>
</dbReference>
<evidence type="ECO:0000256" key="10">
    <source>
        <dbReference type="ARBA" id="ARBA00023012"/>
    </source>
</evidence>
<dbReference type="InterPro" id="IPR029151">
    <property type="entry name" value="Sensor-like_sf"/>
</dbReference>
<dbReference type="Pfam" id="PF02743">
    <property type="entry name" value="dCache_1"/>
    <property type="match status" value="1"/>
</dbReference>
<dbReference type="GO" id="GO:0005886">
    <property type="term" value="C:plasma membrane"/>
    <property type="evidence" value="ECO:0007669"/>
    <property type="project" value="UniProtKB-SubCell"/>
</dbReference>
<dbReference type="InterPro" id="IPR036097">
    <property type="entry name" value="HisK_dim/P_sf"/>
</dbReference>
<dbReference type="Pfam" id="PF00672">
    <property type="entry name" value="HAMP"/>
    <property type="match status" value="1"/>
</dbReference>
<comment type="caution">
    <text evidence="15">The sequence shown here is derived from an EMBL/GenBank/DDBJ whole genome shotgun (WGS) entry which is preliminary data.</text>
</comment>